<dbReference type="InterPro" id="IPR002376">
    <property type="entry name" value="Formyl_transf_N"/>
</dbReference>
<feature type="domain" description="Sushi" evidence="8">
    <location>
        <begin position="102"/>
        <end position="156"/>
    </location>
</feature>
<dbReference type="SUPFAM" id="SSF57535">
    <property type="entry name" value="Complement control module/SCR domain"/>
    <property type="match status" value="2"/>
</dbReference>
<evidence type="ECO:0000256" key="4">
    <source>
        <dbReference type="ARBA" id="ARBA00023180"/>
    </source>
</evidence>
<keyword evidence="7" id="KW-1133">Transmembrane helix</keyword>
<keyword evidence="3 5" id="KW-1015">Disulfide bond</keyword>
<dbReference type="Proteomes" id="UP000759131">
    <property type="component" value="Unassembled WGS sequence"/>
</dbReference>
<keyword evidence="1 5" id="KW-0768">Sushi</keyword>
<organism evidence="9">
    <name type="scientific">Medioppia subpectinata</name>
    <dbReference type="NCBI Taxonomy" id="1979941"/>
    <lineage>
        <taxon>Eukaryota</taxon>
        <taxon>Metazoa</taxon>
        <taxon>Ecdysozoa</taxon>
        <taxon>Arthropoda</taxon>
        <taxon>Chelicerata</taxon>
        <taxon>Arachnida</taxon>
        <taxon>Acari</taxon>
        <taxon>Acariformes</taxon>
        <taxon>Sarcoptiformes</taxon>
        <taxon>Oribatida</taxon>
        <taxon>Brachypylina</taxon>
        <taxon>Oppioidea</taxon>
        <taxon>Oppiidae</taxon>
        <taxon>Medioppia</taxon>
    </lineage>
</organism>
<keyword evidence="10" id="KW-1185">Reference proteome</keyword>
<accession>A0A7R9KX88</accession>
<feature type="region of interest" description="Disordered" evidence="6">
    <location>
        <begin position="464"/>
        <end position="505"/>
    </location>
</feature>
<feature type="domain" description="Sushi" evidence="8">
    <location>
        <begin position="157"/>
        <end position="220"/>
    </location>
</feature>
<dbReference type="EMBL" id="OC861908">
    <property type="protein sequence ID" value="CAD7629810.1"/>
    <property type="molecule type" value="Genomic_DNA"/>
</dbReference>
<keyword evidence="7" id="KW-0812">Transmembrane</keyword>
<keyword evidence="7" id="KW-0472">Membrane</keyword>
<dbReference type="Pfam" id="PF00084">
    <property type="entry name" value="Sushi"/>
    <property type="match status" value="2"/>
</dbReference>
<dbReference type="PROSITE" id="PS50923">
    <property type="entry name" value="SUSHI"/>
    <property type="match status" value="2"/>
</dbReference>
<dbReference type="InterPro" id="IPR035976">
    <property type="entry name" value="Sushi/SCR/CCP_sf"/>
</dbReference>
<evidence type="ECO:0000259" key="8">
    <source>
        <dbReference type="PROSITE" id="PS50923"/>
    </source>
</evidence>
<evidence type="ECO:0000256" key="1">
    <source>
        <dbReference type="ARBA" id="ARBA00022659"/>
    </source>
</evidence>
<dbReference type="SUPFAM" id="SSF53328">
    <property type="entry name" value="Formyltransferase"/>
    <property type="match status" value="1"/>
</dbReference>
<gene>
    <name evidence="9" type="ORF">OSB1V03_LOCUS10225</name>
</gene>
<keyword evidence="4" id="KW-0325">Glycoprotein</keyword>
<dbReference type="Gene3D" id="3.40.50.12230">
    <property type="match status" value="1"/>
</dbReference>
<dbReference type="EMBL" id="CAJPIZ010007333">
    <property type="protein sequence ID" value="CAG2110240.1"/>
    <property type="molecule type" value="Genomic_DNA"/>
</dbReference>
<evidence type="ECO:0000313" key="10">
    <source>
        <dbReference type="Proteomes" id="UP000759131"/>
    </source>
</evidence>
<keyword evidence="2" id="KW-0677">Repeat</keyword>
<name>A0A7R9KX88_9ACAR</name>
<feature type="non-terminal residue" evidence="9">
    <location>
        <position position="695"/>
    </location>
</feature>
<reference evidence="9" key="1">
    <citation type="submission" date="2020-11" db="EMBL/GenBank/DDBJ databases">
        <authorList>
            <person name="Tran Van P."/>
        </authorList>
    </citation>
    <scope>NUCLEOTIDE SEQUENCE</scope>
</reference>
<dbReference type="InterPro" id="IPR050350">
    <property type="entry name" value="Compl-Cell_Adhes-Reg"/>
</dbReference>
<dbReference type="Pfam" id="PF00551">
    <property type="entry name" value="Formyl_trans_N"/>
    <property type="match status" value="1"/>
</dbReference>
<evidence type="ECO:0000256" key="5">
    <source>
        <dbReference type="PROSITE-ProRule" id="PRU00302"/>
    </source>
</evidence>
<evidence type="ECO:0000256" key="7">
    <source>
        <dbReference type="SAM" id="Phobius"/>
    </source>
</evidence>
<dbReference type="InterPro" id="IPR036477">
    <property type="entry name" value="Formyl_transf_N_sf"/>
</dbReference>
<feature type="disulfide bond" evidence="5">
    <location>
        <begin position="127"/>
        <end position="154"/>
    </location>
</feature>
<dbReference type="SMART" id="SM00032">
    <property type="entry name" value="CCP"/>
    <property type="match status" value="3"/>
</dbReference>
<dbReference type="InterPro" id="IPR000436">
    <property type="entry name" value="Sushi_SCR_CCP_dom"/>
</dbReference>
<evidence type="ECO:0000256" key="3">
    <source>
        <dbReference type="ARBA" id="ARBA00023157"/>
    </source>
</evidence>
<dbReference type="PANTHER" id="PTHR19325:SF575">
    <property type="entry name" value="LOCOMOTION-RELATED PROTEIN HIKARU GENKI"/>
    <property type="match status" value="1"/>
</dbReference>
<evidence type="ECO:0000313" key="9">
    <source>
        <dbReference type="EMBL" id="CAD7629810.1"/>
    </source>
</evidence>
<dbReference type="AlphaFoldDB" id="A0A7R9KX88"/>
<dbReference type="OrthoDB" id="6510297at2759"/>
<dbReference type="Gene3D" id="2.10.70.10">
    <property type="entry name" value="Complement Module, domain 1"/>
    <property type="match status" value="2"/>
</dbReference>
<sequence length="695" mass="77430">VKPFALQFLNLKTGTPSLLATEANGSSLLFTSGIVKTPTIWCPFCCNNWYTELANTDCPIIAIFMACTLGIIGSVLHIEDNSQHLDHFGLCEVEVFVRKDYYECGQPEIPTNSYMLDKPSHIVTYGCHNGYKLEGSNQRSCMKTGQWTGSQPICREINCPKPIPIDNGNYRLSGQTNDRPALGSRVVYTCQQGYTTLGANDTQYCQENGTWTGLQPDCHPIDCGLPNDNSEYLGGRFKLLNTSTKYASMAELICFSGKISGLFIRCGEDGLWSGLDSTCIYNKVNYYTANASESIGQKNSDISVSAILASVIVAVLLILIVLVFLLFKKKILHIKCSTPALNIVGSRRTSWALEALRSTNLQLRKPFRFQSNTSVKQETNRHPIQSSIKTVSSNLENASRRYYRRLNRRYCDHGQMGHIGQIKSNPLTRPQPLSPPTGLYARVDLIQKHKDRLIRQQKRIKEYLNRSLRRSTEGSDGTDGTDGTYTSHNHPTLHHTVSNPDEVLGHSSGEAYKTIRVSSLDMSNARLLKDNMIFVGHPALTNCDNLSQLTANGSNDEITHIYTIRQSVFASSVYQLLQQNGHQIVGVFTIPDVNNREDPLASVANSDGVPVFKFKNWRAKGQPLPKVLEQYKSVGAELNVMPYCSQFIPMEVILHPKHQSIVYHPSLLPKHRGAASINWTIISGDKLADKHVIIA</sequence>
<dbReference type="CDD" id="cd00033">
    <property type="entry name" value="CCP"/>
    <property type="match status" value="2"/>
</dbReference>
<feature type="transmembrane region" description="Helical" evidence="7">
    <location>
        <begin position="302"/>
        <end position="327"/>
    </location>
</feature>
<evidence type="ECO:0000256" key="6">
    <source>
        <dbReference type="SAM" id="MobiDB-lite"/>
    </source>
</evidence>
<proteinExistence type="predicted"/>
<evidence type="ECO:0000256" key="2">
    <source>
        <dbReference type="ARBA" id="ARBA00022737"/>
    </source>
</evidence>
<protein>
    <recommendedName>
        <fullName evidence="8">Sushi domain-containing protein</fullName>
    </recommendedName>
</protein>
<comment type="caution">
    <text evidence="5">Lacks conserved residue(s) required for the propagation of feature annotation.</text>
</comment>
<dbReference type="PANTHER" id="PTHR19325">
    <property type="entry name" value="COMPLEMENT COMPONENT-RELATED SUSHI DOMAIN-CONTAINING"/>
    <property type="match status" value="1"/>
</dbReference>